<dbReference type="GeneID" id="87829474"/>
<reference evidence="2" key="1">
    <citation type="journal article" date="2023" name="Mol. Phylogenet. Evol.">
        <title>Genome-scale phylogeny and comparative genomics of the fungal order Sordariales.</title>
        <authorList>
            <person name="Hensen N."/>
            <person name="Bonometti L."/>
            <person name="Westerberg I."/>
            <person name="Brannstrom I.O."/>
            <person name="Guillou S."/>
            <person name="Cros-Aarteil S."/>
            <person name="Calhoun S."/>
            <person name="Haridas S."/>
            <person name="Kuo A."/>
            <person name="Mondo S."/>
            <person name="Pangilinan J."/>
            <person name="Riley R."/>
            <person name="LaButti K."/>
            <person name="Andreopoulos B."/>
            <person name="Lipzen A."/>
            <person name="Chen C."/>
            <person name="Yan M."/>
            <person name="Daum C."/>
            <person name="Ng V."/>
            <person name="Clum A."/>
            <person name="Steindorff A."/>
            <person name="Ohm R.A."/>
            <person name="Martin F."/>
            <person name="Silar P."/>
            <person name="Natvig D.O."/>
            <person name="Lalanne C."/>
            <person name="Gautier V."/>
            <person name="Ament-Velasquez S.L."/>
            <person name="Kruys A."/>
            <person name="Hutchinson M.I."/>
            <person name="Powell A.J."/>
            <person name="Barry K."/>
            <person name="Miller A.N."/>
            <person name="Grigoriev I.V."/>
            <person name="Debuchy R."/>
            <person name="Gladieux P."/>
            <person name="Hiltunen Thoren M."/>
            <person name="Johannesson H."/>
        </authorList>
    </citation>
    <scope>NUCLEOTIDE SEQUENCE</scope>
    <source>
        <strain evidence="2">CBS 731.68</strain>
    </source>
</reference>
<evidence type="ECO:0000313" key="3">
    <source>
        <dbReference type="Proteomes" id="UP001302602"/>
    </source>
</evidence>
<gene>
    <name evidence="2" type="ORF">N657DRAFT_644166</name>
</gene>
<reference evidence="2" key="2">
    <citation type="submission" date="2023-05" db="EMBL/GenBank/DDBJ databases">
        <authorList>
            <consortium name="Lawrence Berkeley National Laboratory"/>
            <person name="Steindorff A."/>
            <person name="Hensen N."/>
            <person name="Bonometti L."/>
            <person name="Westerberg I."/>
            <person name="Brannstrom I.O."/>
            <person name="Guillou S."/>
            <person name="Cros-Aarteil S."/>
            <person name="Calhoun S."/>
            <person name="Haridas S."/>
            <person name="Kuo A."/>
            <person name="Mondo S."/>
            <person name="Pangilinan J."/>
            <person name="Riley R."/>
            <person name="Labutti K."/>
            <person name="Andreopoulos B."/>
            <person name="Lipzen A."/>
            <person name="Chen C."/>
            <person name="Yanf M."/>
            <person name="Daum C."/>
            <person name="Ng V."/>
            <person name="Clum A."/>
            <person name="Ohm R."/>
            <person name="Martin F."/>
            <person name="Silar P."/>
            <person name="Natvig D."/>
            <person name="Lalanne C."/>
            <person name="Gautier V."/>
            <person name="Ament-Velasquez S.L."/>
            <person name="Kruys A."/>
            <person name="Hutchinson M.I."/>
            <person name="Powell A.J."/>
            <person name="Barry K."/>
            <person name="Miller A.N."/>
            <person name="Grigoriev I.V."/>
            <person name="Debuchy R."/>
            <person name="Gladieux P."/>
            <person name="Thoren M.H."/>
            <person name="Johannesson H."/>
        </authorList>
    </citation>
    <scope>NUCLEOTIDE SEQUENCE</scope>
    <source>
        <strain evidence="2">CBS 731.68</strain>
    </source>
</reference>
<sequence length="61" mass="6612">MLSLILRTALLIVALRAKPPPKFHGRSLPTNAVRSSFAGPQSNFPGQKPVLGDQVEFRTAL</sequence>
<organism evidence="2 3">
    <name type="scientific">Parathielavia appendiculata</name>
    <dbReference type="NCBI Taxonomy" id="2587402"/>
    <lineage>
        <taxon>Eukaryota</taxon>
        <taxon>Fungi</taxon>
        <taxon>Dikarya</taxon>
        <taxon>Ascomycota</taxon>
        <taxon>Pezizomycotina</taxon>
        <taxon>Sordariomycetes</taxon>
        <taxon>Sordariomycetidae</taxon>
        <taxon>Sordariales</taxon>
        <taxon>Chaetomiaceae</taxon>
        <taxon>Parathielavia</taxon>
    </lineage>
</organism>
<evidence type="ECO:0000256" key="1">
    <source>
        <dbReference type="SAM" id="SignalP"/>
    </source>
</evidence>
<keyword evidence="1" id="KW-0732">Signal</keyword>
<feature type="chain" id="PRO_5043047253" description="Secreted protein" evidence="1">
    <location>
        <begin position="18"/>
        <end position="61"/>
    </location>
</feature>
<dbReference type="AlphaFoldDB" id="A0AAN6U2S6"/>
<dbReference type="Proteomes" id="UP001302602">
    <property type="component" value="Unassembled WGS sequence"/>
</dbReference>
<proteinExistence type="predicted"/>
<keyword evidence="3" id="KW-1185">Reference proteome</keyword>
<evidence type="ECO:0000313" key="2">
    <source>
        <dbReference type="EMBL" id="KAK4125307.1"/>
    </source>
</evidence>
<accession>A0AAN6U2S6</accession>
<name>A0AAN6U2S6_9PEZI</name>
<feature type="signal peptide" evidence="1">
    <location>
        <begin position="1"/>
        <end position="17"/>
    </location>
</feature>
<evidence type="ECO:0008006" key="4">
    <source>
        <dbReference type="Google" id="ProtNLM"/>
    </source>
</evidence>
<comment type="caution">
    <text evidence="2">The sequence shown here is derived from an EMBL/GenBank/DDBJ whole genome shotgun (WGS) entry which is preliminary data.</text>
</comment>
<dbReference type="EMBL" id="MU853226">
    <property type="protein sequence ID" value="KAK4125307.1"/>
    <property type="molecule type" value="Genomic_DNA"/>
</dbReference>
<protein>
    <recommendedName>
        <fullName evidence="4">Secreted protein</fullName>
    </recommendedName>
</protein>
<dbReference type="RefSeq" id="XP_062649078.1">
    <property type="nucleotide sequence ID" value="XM_062792705.1"/>
</dbReference>